<feature type="compositionally biased region" description="Low complexity" evidence="1">
    <location>
        <begin position="37"/>
        <end position="57"/>
    </location>
</feature>
<proteinExistence type="predicted"/>
<protein>
    <submittedName>
        <fullName evidence="2">Uncharacterized protein</fullName>
    </submittedName>
</protein>
<gene>
    <name evidence="2" type="ORF">BCR36DRAFT_587380</name>
</gene>
<comment type="caution">
    <text evidence="2">The sequence shown here is derived from an EMBL/GenBank/DDBJ whole genome shotgun (WGS) entry which is preliminary data.</text>
</comment>
<reference evidence="2 3" key="2">
    <citation type="submission" date="2016-08" db="EMBL/GenBank/DDBJ databases">
        <title>Pervasive Adenine N6-methylation of Active Genes in Fungi.</title>
        <authorList>
            <consortium name="DOE Joint Genome Institute"/>
            <person name="Mondo S.J."/>
            <person name="Dannebaum R.O."/>
            <person name="Kuo R.C."/>
            <person name="Labutti K."/>
            <person name="Haridas S."/>
            <person name="Kuo A."/>
            <person name="Salamov A."/>
            <person name="Ahrendt S.R."/>
            <person name="Lipzen A."/>
            <person name="Sullivan W."/>
            <person name="Andreopoulos W.B."/>
            <person name="Clum A."/>
            <person name="Lindquist E."/>
            <person name="Daum C."/>
            <person name="Ramamoorthy G.K."/>
            <person name="Gryganskyi A."/>
            <person name="Culley D."/>
            <person name="Magnuson J.K."/>
            <person name="James T.Y."/>
            <person name="O'Malley M.A."/>
            <person name="Stajich J.E."/>
            <person name="Spatafora J.W."/>
            <person name="Visel A."/>
            <person name="Grigoriev I.V."/>
        </authorList>
    </citation>
    <scope>NUCLEOTIDE SEQUENCE [LARGE SCALE GENOMIC DNA]</scope>
    <source>
        <strain evidence="3">finn</strain>
    </source>
</reference>
<feature type="non-terminal residue" evidence="2">
    <location>
        <position position="103"/>
    </location>
</feature>
<evidence type="ECO:0000313" key="3">
    <source>
        <dbReference type="Proteomes" id="UP000193719"/>
    </source>
</evidence>
<name>A0A1Y1UW70_9FUNG</name>
<dbReference type="EMBL" id="MCFH01000069">
    <property type="protein sequence ID" value="ORX42199.1"/>
    <property type="molecule type" value="Genomic_DNA"/>
</dbReference>
<feature type="region of interest" description="Disordered" evidence="1">
    <location>
        <begin position="21"/>
        <end position="59"/>
    </location>
</feature>
<accession>A0A1Y1UW70</accession>
<reference evidence="2 3" key="1">
    <citation type="submission" date="2016-08" db="EMBL/GenBank/DDBJ databases">
        <title>Genomes of anaerobic fungi encode conserved fungal cellulosomes for biomass hydrolysis.</title>
        <authorList>
            <consortium name="DOE Joint Genome Institute"/>
            <person name="Haitjema C.H."/>
            <person name="Gilmore S.P."/>
            <person name="Henske J.K."/>
            <person name="Solomon K.V."/>
            <person name="De Groot R."/>
            <person name="Kuo A."/>
            <person name="Mondo S.J."/>
            <person name="Salamov A.A."/>
            <person name="Labutti K."/>
            <person name="Zhao Z."/>
            <person name="Chiniquy J."/>
            <person name="Barry K."/>
            <person name="Brewer H.M."/>
            <person name="Purvine S.O."/>
            <person name="Wright A.T."/>
            <person name="Boxma B."/>
            <person name="Van Alen T."/>
            <person name="Hackstein J.H."/>
            <person name="Baker S.E."/>
            <person name="Grigoriev I.V."/>
            <person name="O'Malley M.A."/>
        </authorList>
    </citation>
    <scope>NUCLEOTIDE SEQUENCE [LARGE SCALE GENOMIC DNA]</scope>
    <source>
        <strain evidence="3">finn</strain>
    </source>
</reference>
<sequence>MKKKNVKIAFINKINNHFINNDEEEEEESSTKNYPVNTISTNKDNNNNSNYDSNTFDEQNTSPVTSLISKLVTFHFATETNCINVNKETETNFDQSNKMMEIS</sequence>
<dbReference type="Proteomes" id="UP000193719">
    <property type="component" value="Unassembled WGS sequence"/>
</dbReference>
<organism evidence="2 3">
    <name type="scientific">Piromyces finnis</name>
    <dbReference type="NCBI Taxonomy" id="1754191"/>
    <lineage>
        <taxon>Eukaryota</taxon>
        <taxon>Fungi</taxon>
        <taxon>Fungi incertae sedis</taxon>
        <taxon>Chytridiomycota</taxon>
        <taxon>Chytridiomycota incertae sedis</taxon>
        <taxon>Neocallimastigomycetes</taxon>
        <taxon>Neocallimastigales</taxon>
        <taxon>Neocallimastigaceae</taxon>
        <taxon>Piromyces</taxon>
    </lineage>
</organism>
<keyword evidence="3" id="KW-1185">Reference proteome</keyword>
<dbReference type="AlphaFoldDB" id="A0A1Y1UW70"/>
<evidence type="ECO:0000256" key="1">
    <source>
        <dbReference type="SAM" id="MobiDB-lite"/>
    </source>
</evidence>
<evidence type="ECO:0000313" key="2">
    <source>
        <dbReference type="EMBL" id="ORX42199.1"/>
    </source>
</evidence>